<evidence type="ECO:0000313" key="2">
    <source>
        <dbReference type="Proteomes" id="UP000294530"/>
    </source>
</evidence>
<dbReference type="KEGG" id="blac:94351021"/>
<evidence type="ECO:0000313" key="1">
    <source>
        <dbReference type="EMBL" id="TDH71397.1"/>
    </source>
</evidence>
<protein>
    <submittedName>
        <fullName evidence="1">Uncharacterized protein</fullName>
    </submittedName>
</protein>
<dbReference type="Proteomes" id="UP000294530">
    <property type="component" value="Unassembled WGS sequence"/>
</dbReference>
<dbReference type="AlphaFoldDB" id="A0A976FR02"/>
<dbReference type="RefSeq" id="XP_067820896.1">
    <property type="nucleotide sequence ID" value="XM_067965350.1"/>
</dbReference>
<reference evidence="1 2" key="1">
    <citation type="journal article" date="2021" name="Genome Biol.">
        <title>AFLAP: assembly-free linkage analysis pipeline using k-mers from genome sequencing data.</title>
        <authorList>
            <person name="Fletcher K."/>
            <person name="Zhang L."/>
            <person name="Gil J."/>
            <person name="Han R."/>
            <person name="Cavanaugh K."/>
            <person name="Michelmore R."/>
        </authorList>
    </citation>
    <scope>NUCLEOTIDE SEQUENCE [LARGE SCALE GENOMIC DNA]</scope>
    <source>
        <strain evidence="1 2">SF5</strain>
    </source>
</reference>
<name>A0A976FR02_BRELC</name>
<gene>
    <name evidence="1" type="ORF">CCR75_007289</name>
</gene>
<proteinExistence type="predicted"/>
<organism evidence="1 2">
    <name type="scientific">Bremia lactucae</name>
    <name type="common">Lettuce downy mildew</name>
    <dbReference type="NCBI Taxonomy" id="4779"/>
    <lineage>
        <taxon>Eukaryota</taxon>
        <taxon>Sar</taxon>
        <taxon>Stramenopiles</taxon>
        <taxon>Oomycota</taxon>
        <taxon>Peronosporomycetes</taxon>
        <taxon>Peronosporales</taxon>
        <taxon>Peronosporaceae</taxon>
        <taxon>Bremia</taxon>
    </lineage>
</organism>
<comment type="caution">
    <text evidence="1">The sequence shown here is derived from an EMBL/GenBank/DDBJ whole genome shotgun (WGS) entry which is preliminary data.</text>
</comment>
<sequence length="95" mass="10639">MNCDELLNAIFRFKHKAPNDLQDETVCHALAEKFAKFVASIEGVKIPEHKRGLVEPLVDERVVPASSFAIHEVEVLQEASKRLTASTSMHKRGDI</sequence>
<keyword evidence="2" id="KW-1185">Reference proteome</keyword>
<dbReference type="GeneID" id="94351021"/>
<dbReference type="EMBL" id="SHOA02000004">
    <property type="protein sequence ID" value="TDH71397.1"/>
    <property type="molecule type" value="Genomic_DNA"/>
</dbReference>
<accession>A0A976FR02</accession>
<dbReference type="OrthoDB" id="163848at2759"/>